<evidence type="ECO:0008006" key="8">
    <source>
        <dbReference type="Google" id="ProtNLM"/>
    </source>
</evidence>
<dbReference type="InterPro" id="IPR008927">
    <property type="entry name" value="6-PGluconate_DH-like_C_sf"/>
</dbReference>
<keyword evidence="1" id="KW-0560">Oxidoreductase</keyword>
<dbReference type="EMBL" id="BMHK01000011">
    <property type="protein sequence ID" value="GGC00939.1"/>
    <property type="molecule type" value="Genomic_DNA"/>
</dbReference>
<dbReference type="SUPFAM" id="SSF48179">
    <property type="entry name" value="6-phosphogluconate dehydrogenase C-terminal domain-like"/>
    <property type="match status" value="1"/>
</dbReference>
<feature type="domain" description="6-phosphogluconate dehydrogenase NADP-binding" evidence="4">
    <location>
        <begin position="16"/>
        <end position="171"/>
    </location>
</feature>
<protein>
    <recommendedName>
        <fullName evidence="8">NAD(P)-dependent oxidoreductase</fullName>
    </recommendedName>
</protein>
<dbReference type="Pfam" id="PF14833">
    <property type="entry name" value="NAD_binding_11"/>
    <property type="match status" value="1"/>
</dbReference>
<dbReference type="InterPro" id="IPR006115">
    <property type="entry name" value="6PGDH_NADP-bd"/>
</dbReference>
<organism evidence="6 7">
    <name type="scientific">Novosphingobium endophyticum</name>
    <dbReference type="NCBI Taxonomy" id="1955250"/>
    <lineage>
        <taxon>Bacteria</taxon>
        <taxon>Pseudomonadati</taxon>
        <taxon>Pseudomonadota</taxon>
        <taxon>Alphaproteobacteria</taxon>
        <taxon>Sphingomonadales</taxon>
        <taxon>Sphingomonadaceae</taxon>
        <taxon>Novosphingobium</taxon>
    </lineage>
</organism>
<name>A0A916TS32_9SPHN</name>
<evidence type="ECO:0000259" key="4">
    <source>
        <dbReference type="Pfam" id="PF03446"/>
    </source>
</evidence>
<feature type="active site" evidence="3">
    <location>
        <position position="180"/>
    </location>
</feature>
<reference evidence="6" key="2">
    <citation type="submission" date="2020-09" db="EMBL/GenBank/DDBJ databases">
        <authorList>
            <person name="Sun Q."/>
            <person name="Zhou Y."/>
        </authorList>
    </citation>
    <scope>NUCLEOTIDE SEQUENCE</scope>
    <source>
        <strain evidence="6">CGMCC 1.15095</strain>
    </source>
</reference>
<dbReference type="Gene3D" id="1.10.1040.10">
    <property type="entry name" value="N-(1-d-carboxylethyl)-l-norvaline Dehydrogenase, domain 2"/>
    <property type="match status" value="1"/>
</dbReference>
<sequence length="281" mass="28451">MGSPGMADTATKTRSVGFIGLGSQGAPIAERMMQAGHKLTVWTRRPDAAADLVALGAAPAGSIAELGVACDYVGVCVIDDTGVVEVCDQLLPAMKPGSLLVIHSTILPQTCEILVACAAEKGLELLDAPVSGGGPTAAAGTLTVMCGGTESAFENAKAVLETFATKIVLLGPAGAGQRAKLVNNALMAANMGLAYAALDMAGELGVDRAALADLIKHSSGRSFGFEVFARLPRPEAFAHGAKLLLKDVKLLASILPGDRETNSLAIAAGPFLDAAGVTNES</sequence>
<keyword evidence="2" id="KW-0520">NAD</keyword>
<dbReference type="GO" id="GO:0050661">
    <property type="term" value="F:NADP binding"/>
    <property type="evidence" value="ECO:0007669"/>
    <property type="project" value="InterPro"/>
</dbReference>
<dbReference type="GO" id="GO:0051287">
    <property type="term" value="F:NAD binding"/>
    <property type="evidence" value="ECO:0007669"/>
    <property type="project" value="InterPro"/>
</dbReference>
<evidence type="ECO:0000259" key="5">
    <source>
        <dbReference type="Pfam" id="PF14833"/>
    </source>
</evidence>
<comment type="caution">
    <text evidence="6">The sequence shown here is derived from an EMBL/GenBank/DDBJ whole genome shotgun (WGS) entry which is preliminary data.</text>
</comment>
<keyword evidence="7" id="KW-1185">Reference proteome</keyword>
<dbReference type="Proteomes" id="UP000608154">
    <property type="component" value="Unassembled WGS sequence"/>
</dbReference>
<dbReference type="PIRSF" id="PIRSF000103">
    <property type="entry name" value="HIBADH"/>
    <property type="match status" value="1"/>
</dbReference>
<gene>
    <name evidence="6" type="ORF">GCM10011494_19400</name>
</gene>
<dbReference type="InterPro" id="IPR013328">
    <property type="entry name" value="6PGD_dom2"/>
</dbReference>
<reference evidence="6" key="1">
    <citation type="journal article" date="2014" name="Int. J. Syst. Evol. Microbiol.">
        <title>Complete genome sequence of Corynebacterium casei LMG S-19264T (=DSM 44701T), isolated from a smear-ripened cheese.</title>
        <authorList>
            <consortium name="US DOE Joint Genome Institute (JGI-PGF)"/>
            <person name="Walter F."/>
            <person name="Albersmeier A."/>
            <person name="Kalinowski J."/>
            <person name="Ruckert C."/>
        </authorList>
    </citation>
    <scope>NUCLEOTIDE SEQUENCE</scope>
    <source>
        <strain evidence="6">CGMCC 1.15095</strain>
    </source>
</reference>
<dbReference type="PANTHER" id="PTHR43060:SF15">
    <property type="entry name" value="3-HYDROXYISOBUTYRATE DEHYDROGENASE-LIKE 1, MITOCHONDRIAL-RELATED"/>
    <property type="match status" value="1"/>
</dbReference>
<accession>A0A916TS32</accession>
<dbReference type="InterPro" id="IPR036291">
    <property type="entry name" value="NAD(P)-bd_dom_sf"/>
</dbReference>
<evidence type="ECO:0000313" key="7">
    <source>
        <dbReference type="Proteomes" id="UP000608154"/>
    </source>
</evidence>
<dbReference type="Pfam" id="PF03446">
    <property type="entry name" value="NAD_binding_2"/>
    <property type="match status" value="1"/>
</dbReference>
<evidence type="ECO:0000256" key="2">
    <source>
        <dbReference type="ARBA" id="ARBA00023027"/>
    </source>
</evidence>
<dbReference type="SUPFAM" id="SSF51735">
    <property type="entry name" value="NAD(P)-binding Rossmann-fold domains"/>
    <property type="match status" value="1"/>
</dbReference>
<evidence type="ECO:0000256" key="1">
    <source>
        <dbReference type="ARBA" id="ARBA00023002"/>
    </source>
</evidence>
<dbReference type="AlphaFoldDB" id="A0A916TS32"/>
<dbReference type="InterPro" id="IPR015815">
    <property type="entry name" value="HIBADH-related"/>
</dbReference>
<dbReference type="GO" id="GO:0016491">
    <property type="term" value="F:oxidoreductase activity"/>
    <property type="evidence" value="ECO:0007669"/>
    <property type="project" value="UniProtKB-KW"/>
</dbReference>
<proteinExistence type="predicted"/>
<dbReference type="InterPro" id="IPR029154">
    <property type="entry name" value="HIBADH-like_NADP-bd"/>
</dbReference>
<dbReference type="PANTHER" id="PTHR43060">
    <property type="entry name" value="3-HYDROXYISOBUTYRATE DEHYDROGENASE-LIKE 1, MITOCHONDRIAL-RELATED"/>
    <property type="match status" value="1"/>
</dbReference>
<feature type="domain" description="3-hydroxyisobutyrate dehydrogenase-like NAD-binding" evidence="5">
    <location>
        <begin position="174"/>
        <end position="252"/>
    </location>
</feature>
<evidence type="ECO:0000313" key="6">
    <source>
        <dbReference type="EMBL" id="GGC00939.1"/>
    </source>
</evidence>
<dbReference type="Gene3D" id="3.40.50.720">
    <property type="entry name" value="NAD(P)-binding Rossmann-like Domain"/>
    <property type="match status" value="1"/>
</dbReference>
<evidence type="ECO:0000256" key="3">
    <source>
        <dbReference type="PIRSR" id="PIRSR000103-1"/>
    </source>
</evidence>